<proteinExistence type="predicted"/>
<comment type="caution">
    <text evidence="1">The sequence shown here is derived from an EMBL/GenBank/DDBJ whole genome shotgun (WGS) entry which is preliminary data.</text>
</comment>
<organism evidence="1 2">
    <name type="scientific">Bradyrhizobium japonicum</name>
    <dbReference type="NCBI Taxonomy" id="375"/>
    <lineage>
        <taxon>Bacteria</taxon>
        <taxon>Pseudomonadati</taxon>
        <taxon>Pseudomonadota</taxon>
        <taxon>Alphaproteobacteria</taxon>
        <taxon>Hyphomicrobiales</taxon>
        <taxon>Nitrobacteraceae</taxon>
        <taxon>Bradyrhizobium</taxon>
    </lineage>
</organism>
<evidence type="ECO:0000313" key="2">
    <source>
        <dbReference type="Proteomes" id="UP000193335"/>
    </source>
</evidence>
<sequence length="172" mass="19260">MGVDKKNDVAILAAARLYDLSHTCFAEHFQSLRAFYADPTIHAHPLDRCTCTAPSAKKITGKVAYHGDYWVRRDFRGKGMSKIIARITHGLSFALWAPDFLCGLVARWSLDKGIVAQYGYAHHEEGGSILQLVENNIVDDDWLVWRTGEELRSQFDPGHKGDLIQTTTVCLA</sequence>
<dbReference type="AlphaFoldDB" id="A0A1Y2JY94"/>
<evidence type="ECO:0008006" key="3">
    <source>
        <dbReference type="Google" id="ProtNLM"/>
    </source>
</evidence>
<reference evidence="1 2" key="1">
    <citation type="submission" date="2017-03" db="EMBL/GenBank/DDBJ databases">
        <title>Whole genome sequences of fourteen strains of Bradyrhizobium canariense and one strain of Bradyrhizobium japonicum isolated from Lupinus (Papilionoideae: Genisteae) species in Algeria.</title>
        <authorList>
            <person name="Crovadore J."/>
            <person name="Chekireb D."/>
            <person name="Brachmann A."/>
            <person name="Chablais R."/>
            <person name="Cochard B."/>
            <person name="Lefort F."/>
        </authorList>
    </citation>
    <scope>NUCLEOTIDE SEQUENCE [LARGE SCALE GENOMIC DNA]</scope>
    <source>
        <strain evidence="1 2">UBMA197</strain>
    </source>
</reference>
<gene>
    <name evidence="1" type="ORF">BSZ19_03125</name>
</gene>
<dbReference type="Proteomes" id="UP000193335">
    <property type="component" value="Unassembled WGS sequence"/>
</dbReference>
<evidence type="ECO:0000313" key="1">
    <source>
        <dbReference type="EMBL" id="OSJ36676.1"/>
    </source>
</evidence>
<dbReference type="EMBL" id="NAFL01000182">
    <property type="protein sequence ID" value="OSJ36676.1"/>
    <property type="molecule type" value="Genomic_DNA"/>
</dbReference>
<accession>A0A1Y2JY94</accession>
<name>A0A1Y2JY94_BRAJP</name>
<protein>
    <recommendedName>
        <fullName evidence="3">N-acetyltransferase domain-containing protein</fullName>
    </recommendedName>
</protein>